<dbReference type="SUPFAM" id="SSF50129">
    <property type="entry name" value="GroES-like"/>
    <property type="match status" value="1"/>
</dbReference>
<keyword evidence="4" id="KW-0560">Oxidoreductase</keyword>
<dbReference type="InterPro" id="IPR036291">
    <property type="entry name" value="NAD(P)-bd_dom_sf"/>
</dbReference>
<feature type="domain" description="Alcohol dehydrogenase-like N-terminal" evidence="7">
    <location>
        <begin position="25"/>
        <end position="129"/>
    </location>
</feature>
<dbReference type="STRING" id="745366.GA0070213_13011"/>
<comment type="cofactor">
    <cofactor evidence="1 5">
        <name>Zn(2+)</name>
        <dbReference type="ChEBI" id="CHEBI:29105"/>
    </cofactor>
</comment>
<gene>
    <name evidence="8" type="ORF">GA0070213_13011</name>
</gene>
<evidence type="ECO:0000313" key="8">
    <source>
        <dbReference type="EMBL" id="SCG79542.1"/>
    </source>
</evidence>
<evidence type="ECO:0000313" key="9">
    <source>
        <dbReference type="Proteomes" id="UP000199360"/>
    </source>
</evidence>
<protein>
    <submittedName>
        <fullName evidence="8">Threonine dehydrogenase</fullName>
    </submittedName>
</protein>
<dbReference type="Pfam" id="PF00107">
    <property type="entry name" value="ADH_zinc_N"/>
    <property type="match status" value="1"/>
</dbReference>
<accession>A0A1C5K9W4</accession>
<evidence type="ECO:0000259" key="7">
    <source>
        <dbReference type="Pfam" id="PF08240"/>
    </source>
</evidence>
<feature type="domain" description="Alcohol dehydrogenase-like C-terminal" evidence="6">
    <location>
        <begin position="178"/>
        <end position="302"/>
    </location>
</feature>
<evidence type="ECO:0000256" key="4">
    <source>
        <dbReference type="ARBA" id="ARBA00023002"/>
    </source>
</evidence>
<sequence>MRAVTIHGPKDIRVEQVPDAAIRHPTDAVVRVTHSCVCGSDLWAYRGRVPRQPGQRIGHEFVGVVEDVGADVRTLRRGDRVVAPFVWSEGTCAYCVAGLPTSCPSKGFWGDPGADGAQGEAVTAPYADATLVALPADVDEDRMPAVLALSDVMCTGHHGARGAGVGPGSDVAVVGDGAVGLCAVLAARRLGAARIAVFGHHRSRAAVARRFGADIVVLADAGSVAAHALELTEGKGFTSVVEAVGTADAMAAATAVAAPGGRIGFVGVPHGSQDGIDLRAMFDRNLTLAGGITPARTYIPHLLADVLSGALDPAPIFDLTIGLTDAPDGYAAMDERRALKTLIRI</sequence>
<evidence type="ECO:0000256" key="1">
    <source>
        <dbReference type="ARBA" id="ARBA00001947"/>
    </source>
</evidence>
<dbReference type="InterPro" id="IPR013149">
    <property type="entry name" value="ADH-like_C"/>
</dbReference>
<dbReference type="PANTHER" id="PTHR42813:SF2">
    <property type="entry name" value="DEHYDROGENASE, ZINC-CONTAINING, PUTATIVE (AFU_ORTHOLOGUE AFUA_2G02810)-RELATED"/>
    <property type="match status" value="1"/>
</dbReference>
<dbReference type="Gene3D" id="3.90.180.10">
    <property type="entry name" value="Medium-chain alcohol dehydrogenases, catalytic domain"/>
    <property type="match status" value="1"/>
</dbReference>
<organism evidence="8 9">
    <name type="scientific">Micromonospora humi</name>
    <dbReference type="NCBI Taxonomy" id="745366"/>
    <lineage>
        <taxon>Bacteria</taxon>
        <taxon>Bacillati</taxon>
        <taxon>Actinomycetota</taxon>
        <taxon>Actinomycetes</taxon>
        <taxon>Micromonosporales</taxon>
        <taxon>Micromonosporaceae</taxon>
        <taxon>Micromonospora</taxon>
    </lineage>
</organism>
<keyword evidence="2 5" id="KW-0479">Metal-binding</keyword>
<evidence type="ECO:0000256" key="5">
    <source>
        <dbReference type="RuleBase" id="RU361277"/>
    </source>
</evidence>
<dbReference type="GO" id="GO:0008270">
    <property type="term" value="F:zinc ion binding"/>
    <property type="evidence" value="ECO:0007669"/>
    <property type="project" value="InterPro"/>
</dbReference>
<evidence type="ECO:0000256" key="2">
    <source>
        <dbReference type="ARBA" id="ARBA00022723"/>
    </source>
</evidence>
<dbReference type="OrthoDB" id="3399630at2"/>
<dbReference type="PANTHER" id="PTHR42813">
    <property type="entry name" value="ZINC-TYPE ALCOHOL DEHYDROGENASE-LIKE"/>
    <property type="match status" value="1"/>
</dbReference>
<dbReference type="Gene3D" id="3.40.50.720">
    <property type="entry name" value="NAD(P)-binding Rossmann-like Domain"/>
    <property type="match status" value="1"/>
</dbReference>
<proteinExistence type="inferred from homology"/>
<keyword evidence="9" id="KW-1185">Reference proteome</keyword>
<dbReference type="InterPro" id="IPR013154">
    <property type="entry name" value="ADH-like_N"/>
</dbReference>
<reference evidence="9" key="1">
    <citation type="submission" date="2016-06" db="EMBL/GenBank/DDBJ databases">
        <authorList>
            <person name="Varghese N."/>
            <person name="Submissions Spin"/>
        </authorList>
    </citation>
    <scope>NUCLEOTIDE SEQUENCE [LARGE SCALE GENOMIC DNA]</scope>
    <source>
        <strain evidence="9">DSM 45647</strain>
    </source>
</reference>
<dbReference type="GO" id="GO:0016491">
    <property type="term" value="F:oxidoreductase activity"/>
    <property type="evidence" value="ECO:0007669"/>
    <property type="project" value="UniProtKB-KW"/>
</dbReference>
<dbReference type="InterPro" id="IPR002328">
    <property type="entry name" value="ADH_Zn_CS"/>
</dbReference>
<dbReference type="RefSeq" id="WP_091072685.1">
    <property type="nucleotide sequence ID" value="NZ_FMDM01000030.1"/>
</dbReference>
<evidence type="ECO:0000256" key="3">
    <source>
        <dbReference type="ARBA" id="ARBA00022833"/>
    </source>
</evidence>
<dbReference type="EMBL" id="FMDM01000030">
    <property type="protein sequence ID" value="SCG79542.1"/>
    <property type="molecule type" value="Genomic_DNA"/>
</dbReference>
<evidence type="ECO:0000259" key="6">
    <source>
        <dbReference type="Pfam" id="PF00107"/>
    </source>
</evidence>
<comment type="similarity">
    <text evidence="5">Belongs to the zinc-containing alcohol dehydrogenase family.</text>
</comment>
<dbReference type="Proteomes" id="UP000199360">
    <property type="component" value="Unassembled WGS sequence"/>
</dbReference>
<dbReference type="AlphaFoldDB" id="A0A1C5K9W4"/>
<dbReference type="Pfam" id="PF08240">
    <property type="entry name" value="ADH_N"/>
    <property type="match status" value="1"/>
</dbReference>
<name>A0A1C5K9W4_9ACTN</name>
<keyword evidence="3 5" id="KW-0862">Zinc</keyword>
<dbReference type="InterPro" id="IPR011032">
    <property type="entry name" value="GroES-like_sf"/>
</dbReference>
<dbReference type="SUPFAM" id="SSF51735">
    <property type="entry name" value="NAD(P)-binding Rossmann-fold domains"/>
    <property type="match status" value="1"/>
</dbReference>
<dbReference type="PROSITE" id="PS00059">
    <property type="entry name" value="ADH_ZINC"/>
    <property type="match status" value="1"/>
</dbReference>